<feature type="domain" description="N-acetyltransferase" evidence="1">
    <location>
        <begin position="3"/>
        <end position="170"/>
    </location>
</feature>
<evidence type="ECO:0000259" key="1">
    <source>
        <dbReference type="PROSITE" id="PS51186"/>
    </source>
</evidence>
<dbReference type="Proteomes" id="UP000298125">
    <property type="component" value="Unassembled WGS sequence"/>
</dbReference>
<dbReference type="PROSITE" id="PS51186">
    <property type="entry name" value="GNAT"/>
    <property type="match status" value="1"/>
</dbReference>
<dbReference type="InterPro" id="IPR016181">
    <property type="entry name" value="Acyl_CoA_acyltransferase"/>
</dbReference>
<protein>
    <submittedName>
        <fullName evidence="2">N-acetyltransferase</fullName>
    </submittedName>
</protein>
<dbReference type="SUPFAM" id="SSF55729">
    <property type="entry name" value="Acyl-CoA N-acyltransferases (Nat)"/>
    <property type="match status" value="1"/>
</dbReference>
<dbReference type="RefSeq" id="WP_135580992.1">
    <property type="nucleotide sequence ID" value="NZ_RQGA01000017.1"/>
</dbReference>
<organism evidence="2 3">
    <name type="scientific">Leptospira perdikensis</name>
    <dbReference type="NCBI Taxonomy" id="2484948"/>
    <lineage>
        <taxon>Bacteria</taxon>
        <taxon>Pseudomonadati</taxon>
        <taxon>Spirochaetota</taxon>
        <taxon>Spirochaetia</taxon>
        <taxon>Leptospirales</taxon>
        <taxon>Leptospiraceae</taxon>
        <taxon>Leptospira</taxon>
    </lineage>
</organism>
<comment type="caution">
    <text evidence="2">The sequence shown here is derived from an EMBL/GenBank/DDBJ whole genome shotgun (WGS) entry which is preliminary data.</text>
</comment>
<dbReference type="Pfam" id="PF00583">
    <property type="entry name" value="Acetyltransf_1"/>
    <property type="match status" value="1"/>
</dbReference>
<name>A0A4V3JNN8_9LEPT</name>
<sequence length="174" mass="20061">MKIYLSQFSEEEISAILSWTPNQKFLLEWAGPVYRFDTLREQLKKDLEFSLEYPDKFQMYSVVSVEDSQLIAHAQLSIDGQNSSAHISRVLIGNENLRGKGIGFQLIHHLLKIAFVKLKLNRVTLNVYDFNHSAILCYKKAGFKAEGLLKDNTKFKDVYWSTIPMAILKSEFPI</sequence>
<dbReference type="CDD" id="cd04301">
    <property type="entry name" value="NAT_SF"/>
    <property type="match status" value="1"/>
</dbReference>
<evidence type="ECO:0000313" key="2">
    <source>
        <dbReference type="EMBL" id="TGL35790.1"/>
    </source>
</evidence>
<dbReference type="AlphaFoldDB" id="A0A4V3JNN8"/>
<proteinExistence type="predicted"/>
<keyword evidence="3" id="KW-1185">Reference proteome</keyword>
<gene>
    <name evidence="2" type="ORF">EHQ49_17220</name>
</gene>
<reference evidence="2" key="1">
    <citation type="journal article" date="2019" name="PLoS Negl. Trop. Dis.">
        <title>Revisiting the worldwide diversity of Leptospira species in the environment.</title>
        <authorList>
            <person name="Vincent A.T."/>
            <person name="Schiettekatte O."/>
            <person name="Bourhy P."/>
            <person name="Veyrier F.J."/>
            <person name="Picardeau M."/>
        </authorList>
    </citation>
    <scope>NUCLEOTIDE SEQUENCE [LARGE SCALE GENOMIC DNA]</scope>
    <source>
        <strain evidence="2">201702692</strain>
    </source>
</reference>
<keyword evidence="2" id="KW-0808">Transferase</keyword>
<dbReference type="GO" id="GO:0016747">
    <property type="term" value="F:acyltransferase activity, transferring groups other than amino-acyl groups"/>
    <property type="evidence" value="ECO:0007669"/>
    <property type="project" value="InterPro"/>
</dbReference>
<dbReference type="EMBL" id="RQGA01000017">
    <property type="protein sequence ID" value="TGL35790.1"/>
    <property type="molecule type" value="Genomic_DNA"/>
</dbReference>
<dbReference type="PANTHER" id="PTHR43415:SF5">
    <property type="entry name" value="ACETYLTRANSFERASE"/>
    <property type="match status" value="1"/>
</dbReference>
<dbReference type="OrthoDB" id="9795206at2"/>
<dbReference type="Gene3D" id="3.40.630.30">
    <property type="match status" value="1"/>
</dbReference>
<accession>A0A4V3JNN8</accession>
<evidence type="ECO:0000313" key="3">
    <source>
        <dbReference type="Proteomes" id="UP000298125"/>
    </source>
</evidence>
<dbReference type="PANTHER" id="PTHR43415">
    <property type="entry name" value="SPERMIDINE N(1)-ACETYLTRANSFERASE"/>
    <property type="match status" value="1"/>
</dbReference>
<dbReference type="InterPro" id="IPR000182">
    <property type="entry name" value="GNAT_dom"/>
</dbReference>